<dbReference type="OrthoDB" id="4349880at2"/>
<dbReference type="SMART" id="SM00382">
    <property type="entry name" value="AAA"/>
    <property type="match status" value="1"/>
</dbReference>
<gene>
    <name evidence="2" type="ORF">LI90_1228</name>
</gene>
<evidence type="ECO:0000259" key="1">
    <source>
        <dbReference type="SMART" id="SM00382"/>
    </source>
</evidence>
<keyword evidence="3" id="KW-1185">Reference proteome</keyword>
<organism evidence="2 3">
    <name type="scientific">Carbonactinospora thermoautotrophica</name>
    <dbReference type="NCBI Taxonomy" id="1469144"/>
    <lineage>
        <taxon>Bacteria</taxon>
        <taxon>Bacillati</taxon>
        <taxon>Actinomycetota</taxon>
        <taxon>Actinomycetes</taxon>
        <taxon>Kitasatosporales</taxon>
        <taxon>Carbonactinosporaceae</taxon>
        <taxon>Carbonactinospora</taxon>
    </lineage>
</organism>
<dbReference type="RefSeq" id="WP_141658695.1">
    <property type="nucleotide sequence ID" value="NZ_JYIJ01000016.1"/>
</dbReference>
<name>A0A132MP21_9ACTN</name>
<dbReference type="Proteomes" id="UP000070188">
    <property type="component" value="Unassembled WGS sequence"/>
</dbReference>
<comment type="caution">
    <text evidence="2">The sequence shown here is derived from an EMBL/GenBank/DDBJ whole genome shotgun (WGS) entry which is preliminary data.</text>
</comment>
<reference evidence="3" key="1">
    <citation type="submission" date="2015-04" db="EMBL/GenBank/DDBJ databases">
        <title>Physiological reanalysis, assessment of diazotrophy, and genome sequences of multiple isolates of Streptomyces thermoautotrophicus.</title>
        <authorList>
            <person name="MacKellar D.C."/>
            <person name="Lieber L."/>
            <person name="Norman J."/>
            <person name="Bolger A."/>
            <person name="Tobin C."/>
            <person name="Murray J.W."/>
            <person name="Chang R."/>
            <person name="Ford T."/>
            <person name="Nguyen P.Q."/>
            <person name="Woodward J."/>
            <person name="Permingeat H."/>
            <person name="Joshi N.S."/>
            <person name="Silver P.A."/>
            <person name="Usadel B."/>
            <person name="Rutherford A.W."/>
            <person name="Friesen M."/>
            <person name="Prell J."/>
        </authorList>
    </citation>
    <scope>NUCLEOTIDE SEQUENCE [LARGE SCALE GENOMIC DNA]</scope>
    <source>
        <strain evidence="3">H1</strain>
    </source>
</reference>
<sequence length="1236" mass="134889">MGRRLVLPALASGTVLFGGLAGLFAGPATQRLWGPLATPEMSWTLVSVGLLGAGVTAWMQTRLQAGDAAGNTAPADPLSALEAVSREAVHAAGFVVPPEAGGIRLDDLYVDRELETPEQRYSAETALLDRLRKPGITAVLGEPGTGKTSLLWRLHGRLVEQGRYALFLPAGGLLNGLERADHALALPRVRQALEVARKRHRRPVVLVDTLDLMLHDQDARVAVQELLGMVRELDLACVVTSRAGEAAYLDSDGLGIRPYRLLDYSAAEWDRAIRAYSRVFYRPPGSTGPGELDYEQARAELRQAAARGLPLREICTRPLTLRMMFELYAPGLPPSQIDTARLYHDYWERRVIRDQRGADQVPTSGPAGADLSPYAEALGLLMAAAGRPDVAQVDVYDRLAARVPRGRHGLREALRILTGRGVVVRRDGRLAFFHQSFCEYAAGRALATRGGRAVDELVAQVERHPDDLFLAEIAGHALRELEVCSGDASPVVARLVASAEQQVVTTGLRVYARLKHISEPVATRVRELVPAAERSQARQFVDLVPTVVQPDAARWRADLAAAWAHPDPDTRARVLRALTRLAAQDPGAVADFLVEHQCLDWATSPRGHAHVRELPPLLRALYPGEPNWVRQEIARRWDQAATGRQGPVLAALLRAAADLAAEHASARALGAELLRRLDRLSGVGKPEQVEAAGAELWYRTGGPDRPDVFARDLGARLASGEARLADRVAVRGLGRLAAELPPATVERVLAGLVVTQESAARTLVARHVLAPLLAGSDDLAGTVRRFCRDRLADPAAWAPDGPAALIAEALDLAELPARELAACVPDQLPVTRDPAVWFVPPWRPELTLRAAMGGHGGAGKILGMRGARVSDAPEVGSDGEESWPSWLRYLIATPERRVADALDKLLDLAERSGPADGPAEGNVHVLDGIRRPLADFAARLATSETPGKRRQGFAVSRMLVTRGLTRPPAPVWLAARIEGEEDPAAAQELLELVAAAVRVAPWGRAELELLEQRLDRLRASCREAATGEDTDQRWLQVGVTAQQVLVTAWAHLAPLAEAEDRTQALVRVQALALEPLDAWGLPREAALPLLGQRLSRLAPLAERLLPYDAEAAAGLVTAAARCCGEHDPAPRPTWKRRHAEAWRRHLRQVIRDLRDPRRERLLTDLARHDEELARHAFELLGQESLGLPEWFARFTTDPELRPELRGWAREMLQKYGRRGGLSTWPRALDLIPLRHA</sequence>
<accession>A0A132MP21</accession>
<dbReference type="Gene3D" id="3.40.50.300">
    <property type="entry name" value="P-loop containing nucleotide triphosphate hydrolases"/>
    <property type="match status" value="1"/>
</dbReference>
<proteinExistence type="predicted"/>
<dbReference type="AlphaFoldDB" id="A0A132MP21"/>
<evidence type="ECO:0000313" key="3">
    <source>
        <dbReference type="Proteomes" id="UP000070188"/>
    </source>
</evidence>
<dbReference type="EMBL" id="LAXD01000001">
    <property type="protein sequence ID" value="KWW99592.1"/>
    <property type="molecule type" value="Genomic_DNA"/>
</dbReference>
<dbReference type="InterPro" id="IPR027417">
    <property type="entry name" value="P-loop_NTPase"/>
</dbReference>
<evidence type="ECO:0000313" key="2">
    <source>
        <dbReference type="EMBL" id="KWW99592.1"/>
    </source>
</evidence>
<dbReference type="CDD" id="cd00009">
    <property type="entry name" value="AAA"/>
    <property type="match status" value="1"/>
</dbReference>
<protein>
    <recommendedName>
        <fullName evidence="1">AAA+ ATPase domain-containing protein</fullName>
    </recommendedName>
</protein>
<feature type="domain" description="AAA+ ATPase" evidence="1">
    <location>
        <begin position="133"/>
        <end position="268"/>
    </location>
</feature>
<dbReference type="PATRIC" id="fig|1469144.10.peg.1360"/>
<dbReference type="InterPro" id="IPR003593">
    <property type="entry name" value="AAA+_ATPase"/>
</dbReference>
<dbReference type="SUPFAM" id="SSF52540">
    <property type="entry name" value="P-loop containing nucleoside triphosphate hydrolases"/>
    <property type="match status" value="1"/>
</dbReference>